<evidence type="ECO:0000313" key="5">
    <source>
        <dbReference type="Proteomes" id="UP000553957"/>
    </source>
</evidence>
<comment type="caution">
    <text evidence="3">The sequence shown here is derived from an EMBL/GenBank/DDBJ whole genome shotgun (WGS) entry which is preliminary data.</text>
</comment>
<keyword evidence="1" id="KW-0812">Transmembrane</keyword>
<gene>
    <name evidence="2" type="ORF">HNR71_003279</name>
    <name evidence="3" type="ORF">HPO96_05815</name>
</gene>
<reference evidence="2 5" key="2">
    <citation type="submission" date="2020-08" db="EMBL/GenBank/DDBJ databases">
        <title>Sequencing the genomes of 1000 actinobacteria strains.</title>
        <authorList>
            <person name="Klenk H.-P."/>
        </authorList>
    </citation>
    <scope>NUCLEOTIDE SEQUENCE [LARGE SCALE GENOMIC DNA]</scope>
    <source>
        <strain evidence="2 5">DSM 15626</strain>
    </source>
</reference>
<accession>A0A7Y4NXR8</accession>
<dbReference type="AlphaFoldDB" id="A0A7Y4NXR8"/>
<organism evidence="3 4">
    <name type="scientific">Kribbella sandramycini</name>
    <dbReference type="NCBI Taxonomy" id="60450"/>
    <lineage>
        <taxon>Bacteria</taxon>
        <taxon>Bacillati</taxon>
        <taxon>Actinomycetota</taxon>
        <taxon>Actinomycetes</taxon>
        <taxon>Propionibacteriales</taxon>
        <taxon>Kribbellaceae</taxon>
        <taxon>Kribbella</taxon>
    </lineage>
</organism>
<evidence type="ECO:0008006" key="6">
    <source>
        <dbReference type="Google" id="ProtNLM"/>
    </source>
</evidence>
<proteinExistence type="predicted"/>
<name>A0A7Y4NXR8_9ACTN</name>
<feature type="transmembrane region" description="Helical" evidence="1">
    <location>
        <begin position="184"/>
        <end position="206"/>
    </location>
</feature>
<feature type="transmembrane region" description="Helical" evidence="1">
    <location>
        <begin position="85"/>
        <end position="108"/>
    </location>
</feature>
<dbReference type="EMBL" id="JABJRC010000001">
    <property type="protein sequence ID" value="NOL39756.1"/>
    <property type="molecule type" value="Genomic_DNA"/>
</dbReference>
<evidence type="ECO:0000313" key="4">
    <source>
        <dbReference type="Proteomes" id="UP000534306"/>
    </source>
</evidence>
<reference evidence="3 4" key="1">
    <citation type="submission" date="2020-05" db="EMBL/GenBank/DDBJ databases">
        <title>Genome sequence of Kribbella sandramycini ATCC 39419.</title>
        <authorList>
            <person name="Maclea K.S."/>
            <person name="Fair J.L."/>
        </authorList>
    </citation>
    <scope>NUCLEOTIDE SEQUENCE [LARGE SCALE GENOMIC DNA]</scope>
    <source>
        <strain evidence="3 4">ATCC 39419</strain>
    </source>
</reference>
<evidence type="ECO:0000313" key="3">
    <source>
        <dbReference type="EMBL" id="NOL39756.1"/>
    </source>
</evidence>
<dbReference type="Proteomes" id="UP000553957">
    <property type="component" value="Unassembled WGS sequence"/>
</dbReference>
<evidence type="ECO:0000313" key="2">
    <source>
        <dbReference type="EMBL" id="MBB6567642.1"/>
    </source>
</evidence>
<evidence type="ECO:0000256" key="1">
    <source>
        <dbReference type="SAM" id="Phobius"/>
    </source>
</evidence>
<keyword evidence="1" id="KW-1133">Transmembrane helix</keyword>
<feature type="transmembrane region" description="Helical" evidence="1">
    <location>
        <begin position="155"/>
        <end position="172"/>
    </location>
</feature>
<protein>
    <recommendedName>
        <fullName evidence="6">DUF1700 domain-containing protein</fullName>
    </recommendedName>
</protein>
<dbReference type="EMBL" id="JACHKF010000001">
    <property type="protein sequence ID" value="MBB6567642.1"/>
    <property type="molecule type" value="Genomic_DNA"/>
</dbReference>
<dbReference type="Pfam" id="PF22564">
    <property type="entry name" value="HAAS"/>
    <property type="match status" value="1"/>
</dbReference>
<keyword evidence="4" id="KW-1185">Reference proteome</keyword>
<feature type="transmembrane region" description="Helical" evidence="1">
    <location>
        <begin position="120"/>
        <end position="143"/>
    </location>
</feature>
<keyword evidence="1" id="KW-0472">Membrane</keyword>
<sequence>MKQASAEVRRYLEELSHLLSDVPADLRAEIVGGIREHLAQVESAGDDDAVRDALVRLGSPESVAAAARGDQPPVRRPSLADRWTTIAAGLAALCAADGLLALGVGMAVTARFDENADWNLHPAAVLLGTGLCFLAGLFATILVWPSRSWRRTHKLGVTAIWPVALVVAFAAGEVSLRLPVGAGFAVGAVVLLLGALVTVVIGRWTLEALTVQDAR</sequence>
<dbReference type="Proteomes" id="UP000534306">
    <property type="component" value="Unassembled WGS sequence"/>
</dbReference>
<dbReference type="RefSeq" id="WP_171671611.1">
    <property type="nucleotide sequence ID" value="NZ_BAAAGT010000003.1"/>
</dbReference>